<feature type="compositionally biased region" description="Basic and acidic residues" evidence="1">
    <location>
        <begin position="201"/>
        <end position="218"/>
    </location>
</feature>
<dbReference type="EMBL" id="JAKKPZ010000012">
    <property type="protein sequence ID" value="KAI1714963.1"/>
    <property type="molecule type" value="Genomic_DNA"/>
</dbReference>
<evidence type="ECO:0000313" key="4">
    <source>
        <dbReference type="Proteomes" id="UP001201812"/>
    </source>
</evidence>
<evidence type="ECO:0000256" key="2">
    <source>
        <dbReference type="SAM" id="Phobius"/>
    </source>
</evidence>
<organism evidence="3 4">
    <name type="scientific">Ditylenchus destructor</name>
    <dbReference type="NCBI Taxonomy" id="166010"/>
    <lineage>
        <taxon>Eukaryota</taxon>
        <taxon>Metazoa</taxon>
        <taxon>Ecdysozoa</taxon>
        <taxon>Nematoda</taxon>
        <taxon>Chromadorea</taxon>
        <taxon>Rhabditida</taxon>
        <taxon>Tylenchina</taxon>
        <taxon>Tylenchomorpha</taxon>
        <taxon>Sphaerularioidea</taxon>
        <taxon>Anguinidae</taxon>
        <taxon>Anguininae</taxon>
        <taxon>Ditylenchus</taxon>
    </lineage>
</organism>
<reference evidence="3" key="1">
    <citation type="submission" date="2022-01" db="EMBL/GenBank/DDBJ databases">
        <title>Genome Sequence Resource for Two Populations of Ditylenchus destructor, the Migratory Endoparasitic Phytonematode.</title>
        <authorList>
            <person name="Zhang H."/>
            <person name="Lin R."/>
            <person name="Xie B."/>
        </authorList>
    </citation>
    <scope>NUCLEOTIDE SEQUENCE</scope>
    <source>
        <strain evidence="3">BazhouSP</strain>
    </source>
</reference>
<keyword evidence="2" id="KW-0472">Membrane</keyword>
<accession>A0AAD4N846</accession>
<gene>
    <name evidence="3" type="ORF">DdX_08238</name>
</gene>
<keyword evidence="2" id="KW-1133">Transmembrane helix</keyword>
<proteinExistence type="predicted"/>
<evidence type="ECO:0000313" key="3">
    <source>
        <dbReference type="EMBL" id="KAI1714963.1"/>
    </source>
</evidence>
<feature type="transmembrane region" description="Helical" evidence="2">
    <location>
        <begin position="6"/>
        <end position="27"/>
    </location>
</feature>
<dbReference type="Proteomes" id="UP001201812">
    <property type="component" value="Unassembled WGS sequence"/>
</dbReference>
<feature type="transmembrane region" description="Helical" evidence="2">
    <location>
        <begin position="149"/>
        <end position="173"/>
    </location>
</feature>
<evidence type="ECO:0000256" key="1">
    <source>
        <dbReference type="SAM" id="MobiDB-lite"/>
    </source>
</evidence>
<feature type="region of interest" description="Disordered" evidence="1">
    <location>
        <begin position="200"/>
        <end position="240"/>
    </location>
</feature>
<sequence length="240" mass="27281">MAAVNWPATVIFHTVCTILALLIYFATGSVQTNTILIIAIATGAAIMVISYLCILCQADSARKEMSENKLVPIYECVVFIRFVCNLLVSYGFFMHLLALKRRFKNSDNVFNLGYLITPLDEVENSRELKSSVDDWKTIDHKHSSDGNTLLLILLILFPIITLLLEGITLKLFMSSCPRRNNKSRRYRPLAMGQNLMPISTRNERGRPIPVPPHRDPRRYPNPFAGIHSHTKDPRFMAHPK</sequence>
<name>A0AAD4N846_9BILA</name>
<keyword evidence="4" id="KW-1185">Reference proteome</keyword>
<comment type="caution">
    <text evidence="3">The sequence shown here is derived from an EMBL/GenBank/DDBJ whole genome shotgun (WGS) entry which is preliminary data.</text>
</comment>
<feature type="transmembrane region" description="Helical" evidence="2">
    <location>
        <begin position="78"/>
        <end position="99"/>
    </location>
</feature>
<feature type="compositionally biased region" description="Basic and acidic residues" evidence="1">
    <location>
        <begin position="229"/>
        <end position="240"/>
    </location>
</feature>
<keyword evidence="2" id="KW-0812">Transmembrane</keyword>
<feature type="transmembrane region" description="Helical" evidence="2">
    <location>
        <begin position="34"/>
        <end position="58"/>
    </location>
</feature>
<dbReference type="AlphaFoldDB" id="A0AAD4N846"/>
<protein>
    <submittedName>
        <fullName evidence="3">Uncharacterized protein</fullName>
    </submittedName>
</protein>